<feature type="transmembrane region" description="Helical" evidence="1">
    <location>
        <begin position="176"/>
        <end position="203"/>
    </location>
</feature>
<reference evidence="2 3" key="1">
    <citation type="submission" date="2017-09" db="EMBL/GenBank/DDBJ databases">
        <title>Depth-based differentiation of microbial function through sediment-hosted aquifers and enrichment of novel symbionts in the deep terrestrial subsurface.</title>
        <authorList>
            <person name="Probst A.J."/>
            <person name="Ladd B."/>
            <person name="Jarett J.K."/>
            <person name="Geller-Mcgrath D.E."/>
            <person name="Sieber C.M."/>
            <person name="Emerson J.B."/>
            <person name="Anantharaman K."/>
            <person name="Thomas B.C."/>
            <person name="Malmstrom R."/>
            <person name="Stieglmeier M."/>
            <person name="Klingl A."/>
            <person name="Woyke T."/>
            <person name="Ryan C.M."/>
            <person name="Banfield J.F."/>
        </authorList>
    </citation>
    <scope>NUCLEOTIDE SEQUENCE [LARGE SCALE GENOMIC DNA]</scope>
    <source>
        <strain evidence="2">CG_4_10_14_0_8_um_filter_42_10</strain>
    </source>
</reference>
<organism evidence="2 3">
    <name type="scientific">Candidatus Kerfeldbacteria bacterium CG_4_10_14_0_8_um_filter_42_10</name>
    <dbReference type="NCBI Taxonomy" id="2014248"/>
    <lineage>
        <taxon>Bacteria</taxon>
        <taxon>Candidatus Kerfeldiibacteriota</taxon>
    </lineage>
</organism>
<dbReference type="InterPro" id="IPR018650">
    <property type="entry name" value="STSV1_Orf64"/>
</dbReference>
<comment type="caution">
    <text evidence="2">The sequence shown here is derived from an EMBL/GenBank/DDBJ whole genome shotgun (WGS) entry which is preliminary data.</text>
</comment>
<evidence type="ECO:0000313" key="2">
    <source>
        <dbReference type="EMBL" id="PIY96862.1"/>
    </source>
</evidence>
<dbReference type="AlphaFoldDB" id="A0A2M7RJV2"/>
<name>A0A2M7RJV2_9BACT</name>
<feature type="transmembrane region" description="Helical" evidence="1">
    <location>
        <begin position="209"/>
        <end position="229"/>
    </location>
</feature>
<keyword evidence="1" id="KW-0812">Transmembrane</keyword>
<sequence length="682" mass="78182">MNIKQFNFHNLTGWIENKASSLLWISIIIYTGFFISGVFWKYGHYGYNALDLGIFNQVFYNTSNGDLFALTIHPHSYLGDHFELFILALIPFYLILRGPLTLLILQTLAIALAAWPLFLIAKKILSKKLAYLIVLIFLLNPFVHNINLFEFHILPFALFFIFFVLYFYRENKFVPFVIFFLIALLIREDVALVLIMFPVLALIDQKSKKWFFFSLLASLSWLVLIFFIVPRFSHYESYKFLFYYSWLGDSLGNILSNAFLHPLTVIAHLFSLPNISLILALFLPFLLLPILKPKYLLLSLLVFAQLLLGSFSGELVLKTHYSTLLLPALFIAVIMAFAFILNKDDGKRFNWQLKIKNAIGKELPIFLIVLLAVTIYATITFGPSLPLAKNLLSTQDAGFTQLKNNYVKLIPKDKAVATSYDFLPKLSGRKNIYSLHYAYIGKKQYSSEAYQLPSTDYLLVDTNDFLIYQVQYPSNSFYQDAYAKGDDRIRSIIAEQGLKLSNVSDRILLYQKGAAAALTPYAIFNEAPPIQNSHEIKAAPEIMFLGWDSLISSENNNPTFQLPLITLPVSLYWQVEELPQDNYQLLLKVTDKNNRINYTKYYPLGYGIYPTSEWLPEKVIETNYWFLIPQIKISADSTVTVQLVNLKKGQPYLGLDGLLSATMKNVEYEPVGEKIEIPLPTD</sequence>
<protein>
    <recommendedName>
        <fullName evidence="4">DUF2079 domain-containing protein</fullName>
    </recommendedName>
</protein>
<feature type="transmembrane region" description="Helical" evidence="1">
    <location>
        <begin position="295"/>
        <end position="312"/>
    </location>
</feature>
<evidence type="ECO:0000256" key="1">
    <source>
        <dbReference type="SAM" id="Phobius"/>
    </source>
</evidence>
<dbReference type="Pfam" id="PF09852">
    <property type="entry name" value="DUF2079"/>
    <property type="match status" value="1"/>
</dbReference>
<keyword evidence="1" id="KW-1133">Transmembrane helix</keyword>
<feature type="transmembrane region" description="Helical" evidence="1">
    <location>
        <begin position="84"/>
        <end position="117"/>
    </location>
</feature>
<feature type="transmembrane region" description="Helical" evidence="1">
    <location>
        <begin position="363"/>
        <end position="385"/>
    </location>
</feature>
<keyword evidence="1" id="KW-0472">Membrane</keyword>
<gene>
    <name evidence="2" type="ORF">COY66_02375</name>
</gene>
<evidence type="ECO:0008006" key="4">
    <source>
        <dbReference type="Google" id="ProtNLM"/>
    </source>
</evidence>
<feature type="transmembrane region" description="Helical" evidence="1">
    <location>
        <begin position="324"/>
        <end position="342"/>
    </location>
</feature>
<dbReference type="Proteomes" id="UP000230779">
    <property type="component" value="Unassembled WGS sequence"/>
</dbReference>
<evidence type="ECO:0000313" key="3">
    <source>
        <dbReference type="Proteomes" id="UP000230779"/>
    </source>
</evidence>
<dbReference type="EMBL" id="PFMD01000025">
    <property type="protein sequence ID" value="PIY96862.1"/>
    <property type="molecule type" value="Genomic_DNA"/>
</dbReference>
<accession>A0A2M7RJV2</accession>
<feature type="transmembrane region" description="Helical" evidence="1">
    <location>
        <begin position="241"/>
        <end position="260"/>
    </location>
</feature>
<feature type="transmembrane region" description="Helical" evidence="1">
    <location>
        <begin position="152"/>
        <end position="169"/>
    </location>
</feature>
<feature type="transmembrane region" description="Helical" evidence="1">
    <location>
        <begin position="129"/>
        <end position="146"/>
    </location>
</feature>
<feature type="transmembrane region" description="Helical" evidence="1">
    <location>
        <begin position="21"/>
        <end position="40"/>
    </location>
</feature>
<proteinExistence type="predicted"/>
<feature type="transmembrane region" description="Helical" evidence="1">
    <location>
        <begin position="266"/>
        <end position="288"/>
    </location>
</feature>